<dbReference type="GO" id="GO:0003700">
    <property type="term" value="F:DNA-binding transcription factor activity"/>
    <property type="evidence" value="ECO:0007669"/>
    <property type="project" value="InterPro"/>
</dbReference>
<dbReference type="InterPro" id="IPR010499">
    <property type="entry name" value="AraC_E-bd"/>
</dbReference>
<dbReference type="InterPro" id="IPR011256">
    <property type="entry name" value="Reg_factor_effector_dom_sf"/>
</dbReference>
<dbReference type="PROSITE" id="PS00041">
    <property type="entry name" value="HTH_ARAC_FAMILY_1"/>
    <property type="match status" value="1"/>
</dbReference>
<reference evidence="6 8" key="2">
    <citation type="submission" date="2020-12" db="EMBL/GenBank/DDBJ databases">
        <title>FDA dAtabase for Regulatory Grade micrObial Sequences (FDA-ARGOS): Supporting development and validation of Infectious Disease Dx tests.</title>
        <authorList>
            <person name="Sproer C."/>
            <person name="Gronow S."/>
            <person name="Severitt S."/>
            <person name="Schroder I."/>
            <person name="Tallon L."/>
            <person name="Sadzewicz L."/>
            <person name="Zhao X."/>
            <person name="Boylan J."/>
            <person name="Ott S."/>
            <person name="Bowen H."/>
            <person name="Vavikolanu K."/>
            <person name="Mehta A."/>
            <person name="Aluvathingal J."/>
            <person name="Nadendla S."/>
            <person name="Lowell S."/>
            <person name="Myers T."/>
            <person name="Yan Y."/>
            <person name="Sichtig H."/>
        </authorList>
    </citation>
    <scope>NUCLEOTIDE SEQUENCE [LARGE SCALE GENOMIC DNA]</scope>
    <source>
        <strain evidence="6 8">FDAARGOS_907</strain>
    </source>
</reference>
<dbReference type="InterPro" id="IPR018062">
    <property type="entry name" value="HTH_AraC-typ_CS"/>
</dbReference>
<dbReference type="AlphaFoldDB" id="A0A318P0H8"/>
<keyword evidence="2" id="KW-0238">DNA-binding</keyword>
<evidence type="ECO:0000313" key="7">
    <source>
        <dbReference type="Proteomes" id="UP000248196"/>
    </source>
</evidence>
<dbReference type="PANTHER" id="PTHR47504:SF5">
    <property type="entry name" value="RIGHT ORIGIN-BINDING PROTEIN"/>
    <property type="match status" value="1"/>
</dbReference>
<dbReference type="Gene3D" id="1.10.10.60">
    <property type="entry name" value="Homeodomain-like"/>
    <property type="match status" value="2"/>
</dbReference>
<dbReference type="InterPro" id="IPR009057">
    <property type="entry name" value="Homeodomain-like_sf"/>
</dbReference>
<name>A0A318P0H8_SERPL</name>
<dbReference type="Pfam" id="PF06445">
    <property type="entry name" value="GyrI-like"/>
    <property type="match status" value="1"/>
</dbReference>
<evidence type="ECO:0000259" key="4">
    <source>
        <dbReference type="PROSITE" id="PS01124"/>
    </source>
</evidence>
<dbReference type="PROSITE" id="PS01124">
    <property type="entry name" value="HTH_ARAC_FAMILY_2"/>
    <property type="match status" value="1"/>
</dbReference>
<dbReference type="Pfam" id="PF12833">
    <property type="entry name" value="HTH_18"/>
    <property type="match status" value="1"/>
</dbReference>
<evidence type="ECO:0000313" key="5">
    <source>
        <dbReference type="EMBL" id="PYD38638.1"/>
    </source>
</evidence>
<dbReference type="InterPro" id="IPR018060">
    <property type="entry name" value="HTH_AraC"/>
</dbReference>
<dbReference type="SUPFAM" id="SSF55136">
    <property type="entry name" value="Probable bacterial effector-binding domain"/>
    <property type="match status" value="1"/>
</dbReference>
<dbReference type="SUPFAM" id="SSF46689">
    <property type="entry name" value="Homeodomain-like"/>
    <property type="match status" value="2"/>
</dbReference>
<dbReference type="RefSeq" id="WP_004949813.1">
    <property type="nucleotide sequence ID" value="NZ_CAMITG010000001.1"/>
</dbReference>
<dbReference type="SMART" id="SM00342">
    <property type="entry name" value="HTH_ARAC"/>
    <property type="match status" value="1"/>
</dbReference>
<dbReference type="GO" id="GO:0043565">
    <property type="term" value="F:sequence-specific DNA binding"/>
    <property type="evidence" value="ECO:0007669"/>
    <property type="project" value="InterPro"/>
</dbReference>
<dbReference type="SMART" id="SM00871">
    <property type="entry name" value="AraC_E_bind"/>
    <property type="match status" value="1"/>
</dbReference>
<reference evidence="5 7" key="1">
    <citation type="submission" date="2017-11" db="EMBL/GenBank/DDBJ databases">
        <title>Genome sequence of the oocydin A producing rhizobacterium Serratia plymuthica 4Rx5.</title>
        <authorList>
            <person name="Matilla M.A."/>
            <person name="Udaondo Z."/>
            <person name="Salmond G.P.C."/>
        </authorList>
    </citation>
    <scope>NUCLEOTIDE SEQUENCE [LARGE SCALE GENOMIC DNA]</scope>
    <source>
        <strain evidence="5 7">4Rx5</strain>
    </source>
</reference>
<dbReference type="InterPro" id="IPR050959">
    <property type="entry name" value="MarA-like"/>
</dbReference>
<organism evidence="5 7">
    <name type="scientific">Serratia plymuthica</name>
    <dbReference type="NCBI Taxonomy" id="82996"/>
    <lineage>
        <taxon>Bacteria</taxon>
        <taxon>Pseudomonadati</taxon>
        <taxon>Pseudomonadota</taxon>
        <taxon>Gammaproteobacteria</taxon>
        <taxon>Enterobacterales</taxon>
        <taxon>Yersiniaceae</taxon>
        <taxon>Serratia</taxon>
    </lineage>
</organism>
<evidence type="ECO:0000256" key="3">
    <source>
        <dbReference type="ARBA" id="ARBA00023163"/>
    </source>
</evidence>
<evidence type="ECO:0000313" key="8">
    <source>
        <dbReference type="Proteomes" id="UP000594967"/>
    </source>
</evidence>
<proteinExistence type="predicted"/>
<sequence>MYQQQVITQLLAWIEQNLDQPLTLDDIAAKSGYSKWHLQRLFKQLTGHVLGTYARRRRLSAAARELRLTHISVACIADKYQFDSQQTFTRCFKKQFGLPPAGYRRSPDWASHGMQPPLRLSEGPLPQADIVTLPAMQLVGRSQRGNCTLGQLPHSKHELRQHAWRQMVRTQAEPPAVVYGLTSLEADSRQRGGKRIVYTVALADEQAEGERVLIEQGDYASFVYQGRVEELQNFIARLYDTAIPMMKAVRRPGQDIERFYPAAGGVCNGASTAIRCEYLIPIRRMTPPDVAL</sequence>
<dbReference type="EMBL" id="CP065673">
    <property type="protein sequence ID" value="QPS22651.1"/>
    <property type="molecule type" value="Genomic_DNA"/>
</dbReference>
<dbReference type="Proteomes" id="UP000594967">
    <property type="component" value="Chromosome"/>
</dbReference>
<dbReference type="Gene3D" id="3.20.80.10">
    <property type="entry name" value="Regulatory factor, effector binding domain"/>
    <property type="match status" value="1"/>
</dbReference>
<protein>
    <submittedName>
        <fullName evidence="5">AraC family transcriptional regulator</fullName>
    </submittedName>
    <submittedName>
        <fullName evidence="6">Helix-turn-helix domain-containing protein</fullName>
    </submittedName>
</protein>
<dbReference type="InterPro" id="IPR029442">
    <property type="entry name" value="GyrI-like"/>
</dbReference>
<dbReference type="OrthoDB" id="9803764at2"/>
<keyword evidence="3" id="KW-0804">Transcription</keyword>
<keyword evidence="1" id="KW-0805">Transcription regulation</keyword>
<evidence type="ECO:0000256" key="2">
    <source>
        <dbReference type="ARBA" id="ARBA00023125"/>
    </source>
</evidence>
<dbReference type="EMBL" id="PESE01000003">
    <property type="protein sequence ID" value="PYD38638.1"/>
    <property type="molecule type" value="Genomic_DNA"/>
</dbReference>
<dbReference type="Proteomes" id="UP000248196">
    <property type="component" value="Unassembled WGS sequence"/>
</dbReference>
<evidence type="ECO:0000256" key="1">
    <source>
        <dbReference type="ARBA" id="ARBA00023015"/>
    </source>
</evidence>
<accession>A0A318P0H8</accession>
<keyword evidence="8" id="KW-1185">Reference proteome</keyword>
<gene>
    <name evidence="5" type="ORF">CT690_12810</name>
    <name evidence="6" type="ORF">I6G64_09840</name>
</gene>
<evidence type="ECO:0000313" key="6">
    <source>
        <dbReference type="EMBL" id="QPS22651.1"/>
    </source>
</evidence>
<feature type="domain" description="HTH araC/xylS-type" evidence="4">
    <location>
        <begin position="8"/>
        <end position="106"/>
    </location>
</feature>
<dbReference type="PANTHER" id="PTHR47504">
    <property type="entry name" value="RIGHT ORIGIN-BINDING PROTEIN"/>
    <property type="match status" value="1"/>
</dbReference>